<comment type="caution">
    <text evidence="1">The sequence shown here is derived from an EMBL/GenBank/DDBJ whole genome shotgun (WGS) entry which is preliminary data.</text>
</comment>
<dbReference type="EMBL" id="MBFU01001270">
    <property type="protein sequence ID" value="PVZ96519.1"/>
    <property type="molecule type" value="Genomic_DNA"/>
</dbReference>
<gene>
    <name evidence="1" type="ORF">BB558_007573</name>
</gene>
<organism evidence="1 2">
    <name type="scientific">Smittium angustum</name>
    <dbReference type="NCBI Taxonomy" id="133377"/>
    <lineage>
        <taxon>Eukaryota</taxon>
        <taxon>Fungi</taxon>
        <taxon>Fungi incertae sedis</taxon>
        <taxon>Zoopagomycota</taxon>
        <taxon>Kickxellomycotina</taxon>
        <taxon>Harpellomycetes</taxon>
        <taxon>Harpellales</taxon>
        <taxon>Legeriomycetaceae</taxon>
        <taxon>Smittium</taxon>
    </lineage>
</organism>
<dbReference type="AlphaFoldDB" id="A0A2U1IUN9"/>
<evidence type="ECO:0000313" key="2">
    <source>
        <dbReference type="Proteomes" id="UP000245591"/>
    </source>
</evidence>
<keyword evidence="2" id="KW-1185">Reference proteome</keyword>
<evidence type="ECO:0000313" key="1">
    <source>
        <dbReference type="EMBL" id="PVZ96519.1"/>
    </source>
</evidence>
<accession>A0A2U1IUN9</accession>
<protein>
    <submittedName>
        <fullName evidence="1">Uncharacterized protein</fullName>
    </submittedName>
</protein>
<dbReference type="Proteomes" id="UP000245591">
    <property type="component" value="Unassembled WGS sequence"/>
</dbReference>
<name>A0A2U1IUN9_SMIAN</name>
<sequence>MTDSQPEIPSVGSTSNNKTKIYYDKDFNDIESSSKNASVSLPKIEDFPEFSIASRVRLDDDFNHKEIKNEFFNIDNQTSGIPNQDLSNYNNDVIDKNHNNLMLRNDLSLNIGLIRNADSFLNKAMEHSDFSQPNTARSTISIGSRATWGFITDDESNYYSEAESNSSYFSDYSSNILRGAQASYDRNTNKYDYGKDDKSQTDMFDIEYTNSKGNEIEKNDVGYIKNSNNHAEIPENANAIPYMMYQNDSTNNARIDKNIFSPSKTISEHTTSQFFGYKDTNHSSFSNTHSYTAPNYNEPGNYDFDLNPLSESLVIPNNFGKLPYQDPYYTQNTLDQEYPLNQTQSDSTSQWSYVYDNKYFDNLQKDIPGINDNAQLSAVISDFKDVQRKRLSNNTTSTKIAENDHNYNQGNTRSWIYNPDQYQSANTRIEINKMDQISNVLGSLKNQVDSHNFILDEKNITRKLSDNLASIKPIILDKSNVVDSSSLRGLKTSNIGNQHFQGNSNFSYEKRTIVDATNKSESTIKLPTKGVLYYSLLAASTSVSAIYPILTSKAIDQLM</sequence>
<proteinExistence type="predicted"/>
<reference evidence="1 2" key="1">
    <citation type="journal article" date="2018" name="MBio">
        <title>Comparative Genomics Reveals the Core Gene Toolbox for the Fungus-Insect Symbiosis.</title>
        <authorList>
            <person name="Wang Y."/>
            <person name="Stata M."/>
            <person name="Wang W."/>
            <person name="Stajich J.E."/>
            <person name="White M.M."/>
            <person name="Moncalvo J.M."/>
        </authorList>
    </citation>
    <scope>NUCLEOTIDE SEQUENCE [LARGE SCALE GENOMIC DNA]</scope>
    <source>
        <strain evidence="1 2">AUS-126-30</strain>
    </source>
</reference>